<keyword evidence="9" id="KW-0472">Membrane</keyword>
<dbReference type="PANTHER" id="PTHR24039:SF28">
    <property type="entry name" value="EGF-LIKE DOMAIN-CONTAINING PROTEIN"/>
    <property type="match status" value="1"/>
</dbReference>
<keyword evidence="2" id="KW-0732">Signal</keyword>
<keyword evidence="9" id="KW-0812">Transmembrane</keyword>
<sequence length="1006" mass="108608">MKVGGFTLLDVPTRMVSFLVMHKVPYTVTQPCGGWLLWTTCTVTLYKMIPRTENKTVMEQVTKCCDGYVQVGRYCALSVNRSGELIAKPGSCPTADGLHPTSEDCEWDMDCPGWQKCCQRLGHPRCNHPASQYTFLIDCQINRNGVTDKYFSSKGDSVQFLSLFSYCRDFALQCVTVQMPFQAGLYMCIVIQVQPIDMSVFADVDECVEPALHQCSAQADCNNTVGSYQCSCRQGYIDVDPTPPNITALTSSNVTGTSFCVYWSSQFLTNQTYRVVLSNGSQVIRSWETNQTMIEVRRLEPGVLYIVTITPCACGIQGDTLRISVKTDAQTLDATARLTNVNFTADLQNSSSQAYKNLTASIIEEVSTLQGLSSDRLYRISHKAYFIVSSTQASRFKVQKNKIKTQSQYIFLFVDFNECTSGENDCSQWASCSNTWASYTCECLDRFIDNNPERPGRACQGRDSFSNATLETMTPSPTPTIYSTVSTTSFSLMTPSTSDPALTTGTTTPGITKVIISTSEMVSTASTPTTTPAIPTTTTAIPTTTTAIPTTTTAIPTTTTAAPTTTPAIPTTTTAAPITTTAAPTTASTIPITTTAIPTPTTAAQKTTTAAPTTMAAAPTTTNAASTTTTTIPTTTNAAPITTTAAPITTTAAPTTTTAALTTTTAAPTTITTTATTTTNTPTTATTALTLTPATTVTKPTTTAIAPTRNATALRTMSVLGVISVQCRVAATTVTVARDFLLNSKIRESTLYLGLQDCGVNGGNGTHAQLTVAWNECATMLVQVTESMAECILFPPIPRYDMIKDVIAGLGSFQVTVQLMNGTVPLPHNYSLSAEEAVVVDVSLNTSSEQIKVVIDRCWATPTMNPADSHSYTFLENSCSLNAYTKVLMNGTSSTSRLSVQIFSFVNLDVIYLHCQVYICVQIGSDTCVPVSTSYSEKGKERAADTLEQEYDTVHIIGFSCLGVGLLLFFVVAFICLFYYQRNRIGHYNFTVKPKQENFTYLVFNT</sequence>
<keyword evidence="3" id="KW-0677">Repeat</keyword>
<dbReference type="Pfam" id="PF07645">
    <property type="entry name" value="EGF_CA"/>
    <property type="match status" value="2"/>
</dbReference>
<evidence type="ECO:0000256" key="2">
    <source>
        <dbReference type="ARBA" id="ARBA00022729"/>
    </source>
</evidence>
<dbReference type="FunFam" id="2.10.25.10:FF:000038">
    <property type="entry name" value="Fibrillin 2"/>
    <property type="match status" value="1"/>
</dbReference>
<dbReference type="InterPro" id="IPR049883">
    <property type="entry name" value="NOTCH1_EGF-like"/>
</dbReference>
<proteinExistence type="predicted"/>
<accession>A0A8D2ZH90</accession>
<dbReference type="GeneTree" id="ENSGT00940000159975"/>
<dbReference type="InterPro" id="IPR001881">
    <property type="entry name" value="EGF-like_Ca-bd_dom"/>
</dbReference>
<dbReference type="SUPFAM" id="SSF57256">
    <property type="entry name" value="Elafin-like"/>
    <property type="match status" value="1"/>
</dbReference>
<dbReference type="Gene3D" id="2.10.25.10">
    <property type="entry name" value="Laminin"/>
    <property type="match status" value="2"/>
</dbReference>
<evidence type="ECO:0000256" key="8">
    <source>
        <dbReference type="SAM" id="MobiDB-lite"/>
    </source>
</evidence>
<dbReference type="InterPro" id="IPR055355">
    <property type="entry name" value="ZP-C"/>
</dbReference>
<dbReference type="Proteomes" id="UP000694558">
    <property type="component" value="Chromosome 4"/>
</dbReference>
<keyword evidence="6" id="KW-0325">Glycoprotein</keyword>
<comment type="caution">
    <text evidence="7">Lacks conserved residue(s) required for the propagation of feature annotation.</text>
</comment>
<evidence type="ECO:0000313" key="12">
    <source>
        <dbReference type="Ensembl" id="ENSSMAP00000002177.2"/>
    </source>
</evidence>
<dbReference type="AlphaFoldDB" id="A0A8D2ZH90"/>
<organism evidence="12 13">
    <name type="scientific">Scophthalmus maximus</name>
    <name type="common">Turbot</name>
    <name type="synonym">Psetta maxima</name>
    <dbReference type="NCBI Taxonomy" id="52904"/>
    <lineage>
        <taxon>Eukaryota</taxon>
        <taxon>Metazoa</taxon>
        <taxon>Chordata</taxon>
        <taxon>Craniata</taxon>
        <taxon>Vertebrata</taxon>
        <taxon>Euteleostomi</taxon>
        <taxon>Actinopterygii</taxon>
        <taxon>Neopterygii</taxon>
        <taxon>Teleostei</taxon>
        <taxon>Neoteleostei</taxon>
        <taxon>Acanthomorphata</taxon>
        <taxon>Carangaria</taxon>
        <taxon>Pleuronectiformes</taxon>
        <taxon>Pleuronectoidei</taxon>
        <taxon>Scophthalmidae</taxon>
        <taxon>Scophthalmus</taxon>
    </lineage>
</organism>
<evidence type="ECO:0000256" key="1">
    <source>
        <dbReference type="ARBA" id="ARBA00022536"/>
    </source>
</evidence>
<keyword evidence="5" id="KW-1015">Disulfide bond</keyword>
<dbReference type="Gene3D" id="2.60.40.4100">
    <property type="entry name" value="Zona pellucida, ZP-C domain"/>
    <property type="match status" value="1"/>
</dbReference>
<evidence type="ECO:0000256" key="6">
    <source>
        <dbReference type="ARBA" id="ARBA00023180"/>
    </source>
</evidence>
<evidence type="ECO:0000256" key="7">
    <source>
        <dbReference type="PROSITE-ProRule" id="PRU00076"/>
    </source>
</evidence>
<dbReference type="CDD" id="cd00054">
    <property type="entry name" value="EGF_CA"/>
    <property type="match status" value="2"/>
</dbReference>
<evidence type="ECO:0000313" key="13">
    <source>
        <dbReference type="Proteomes" id="UP000694558"/>
    </source>
</evidence>
<dbReference type="InterPro" id="IPR036116">
    <property type="entry name" value="FN3_sf"/>
</dbReference>
<dbReference type="PROSITE" id="PS01187">
    <property type="entry name" value="EGF_CA"/>
    <property type="match status" value="2"/>
</dbReference>
<dbReference type="SMART" id="SM00241">
    <property type="entry name" value="ZP"/>
    <property type="match status" value="1"/>
</dbReference>
<feature type="region of interest" description="Disordered" evidence="8">
    <location>
        <begin position="608"/>
        <end position="635"/>
    </location>
</feature>
<evidence type="ECO:0000256" key="3">
    <source>
        <dbReference type="ARBA" id="ARBA00022737"/>
    </source>
</evidence>
<evidence type="ECO:0000259" key="11">
    <source>
        <dbReference type="PROSITE" id="PS51034"/>
    </source>
</evidence>
<dbReference type="PANTHER" id="PTHR24039">
    <property type="entry name" value="FIBRILLIN-RELATED"/>
    <property type="match status" value="1"/>
</dbReference>
<dbReference type="InterPro" id="IPR018097">
    <property type="entry name" value="EGF_Ca-bd_CS"/>
</dbReference>
<reference evidence="12" key="1">
    <citation type="submission" date="2023-05" db="EMBL/GenBank/DDBJ databases">
        <title>High-quality long-read genome of Scophthalmus maximus.</title>
        <authorList>
            <person name="Lien S."/>
            <person name="Martinez P."/>
        </authorList>
    </citation>
    <scope>NUCLEOTIDE SEQUENCE [LARGE SCALE GENOMIC DNA]</scope>
</reference>
<dbReference type="GO" id="GO:0005509">
    <property type="term" value="F:calcium ion binding"/>
    <property type="evidence" value="ECO:0007669"/>
    <property type="project" value="InterPro"/>
</dbReference>
<dbReference type="InterPro" id="IPR008197">
    <property type="entry name" value="WAP_dom"/>
</dbReference>
<dbReference type="PROSITE" id="PS50026">
    <property type="entry name" value="EGF_3"/>
    <property type="match status" value="2"/>
</dbReference>
<feature type="domain" description="ZP" evidence="11">
    <location>
        <begin position="695"/>
        <end position="935"/>
    </location>
</feature>
<evidence type="ECO:0000256" key="5">
    <source>
        <dbReference type="ARBA" id="ARBA00023157"/>
    </source>
</evidence>
<keyword evidence="9" id="KW-1133">Transmembrane helix</keyword>
<dbReference type="SMART" id="SM00217">
    <property type="entry name" value="WAP"/>
    <property type="match status" value="1"/>
</dbReference>
<feature type="transmembrane region" description="Helical" evidence="9">
    <location>
        <begin position="956"/>
        <end position="980"/>
    </location>
</feature>
<dbReference type="SMART" id="SM00179">
    <property type="entry name" value="EGF_CA"/>
    <property type="match status" value="2"/>
</dbReference>
<dbReference type="InterPro" id="IPR001507">
    <property type="entry name" value="ZP_dom"/>
</dbReference>
<feature type="domain" description="EGF-like" evidence="10">
    <location>
        <begin position="203"/>
        <end position="242"/>
    </location>
</feature>
<protein>
    <submittedName>
        <fullName evidence="12">Uromodulin-like 1</fullName>
    </submittedName>
</protein>
<evidence type="ECO:0000256" key="9">
    <source>
        <dbReference type="SAM" id="Phobius"/>
    </source>
</evidence>
<dbReference type="Pfam" id="PF00095">
    <property type="entry name" value="WAP"/>
    <property type="match status" value="1"/>
</dbReference>
<dbReference type="GO" id="GO:0030414">
    <property type="term" value="F:peptidase inhibitor activity"/>
    <property type="evidence" value="ECO:0007669"/>
    <property type="project" value="InterPro"/>
</dbReference>
<dbReference type="InterPro" id="IPR036645">
    <property type="entry name" value="Elafin-like_sf"/>
</dbReference>
<keyword evidence="1 7" id="KW-0245">EGF-like domain</keyword>
<dbReference type="SMART" id="SM00181">
    <property type="entry name" value="EGF"/>
    <property type="match status" value="2"/>
</dbReference>
<dbReference type="InterPro" id="IPR042235">
    <property type="entry name" value="ZP-C_dom"/>
</dbReference>
<dbReference type="Pfam" id="PF00100">
    <property type="entry name" value="Zona_pellucida"/>
    <property type="match status" value="1"/>
</dbReference>
<feature type="domain" description="EGF-like" evidence="10">
    <location>
        <begin position="415"/>
        <end position="453"/>
    </location>
</feature>
<evidence type="ECO:0000256" key="4">
    <source>
        <dbReference type="ARBA" id="ARBA00022837"/>
    </source>
</evidence>
<evidence type="ECO:0000259" key="10">
    <source>
        <dbReference type="PROSITE" id="PS50026"/>
    </source>
</evidence>
<dbReference type="InterPro" id="IPR000742">
    <property type="entry name" value="EGF"/>
</dbReference>
<keyword evidence="4" id="KW-0106">Calcium</keyword>
<dbReference type="PROSITE" id="PS51034">
    <property type="entry name" value="ZP_2"/>
    <property type="match status" value="1"/>
</dbReference>
<reference evidence="12" key="2">
    <citation type="submission" date="2025-08" db="UniProtKB">
        <authorList>
            <consortium name="Ensembl"/>
        </authorList>
    </citation>
    <scope>IDENTIFICATION</scope>
</reference>
<dbReference type="Gene3D" id="4.10.75.10">
    <property type="entry name" value="Elafin-like"/>
    <property type="match status" value="1"/>
</dbReference>
<dbReference type="SUPFAM" id="SSF49265">
    <property type="entry name" value="Fibronectin type III"/>
    <property type="match status" value="1"/>
</dbReference>
<dbReference type="SUPFAM" id="SSF57196">
    <property type="entry name" value="EGF/Laminin"/>
    <property type="match status" value="2"/>
</dbReference>
<dbReference type="Ensembl" id="ENSSMAT00000002217.2">
    <property type="protein sequence ID" value="ENSSMAP00000002177.2"/>
    <property type="gene ID" value="ENSSMAG00000001362.2"/>
</dbReference>
<dbReference type="GO" id="GO:0005576">
    <property type="term" value="C:extracellular region"/>
    <property type="evidence" value="ECO:0007669"/>
    <property type="project" value="InterPro"/>
</dbReference>
<name>A0A8D2ZH90_SCOMX</name>
<dbReference type="PROSITE" id="PS00010">
    <property type="entry name" value="ASX_HYDROXYL"/>
    <property type="match status" value="2"/>
</dbReference>
<dbReference type="GO" id="GO:0030855">
    <property type="term" value="P:epithelial cell differentiation"/>
    <property type="evidence" value="ECO:0007669"/>
    <property type="project" value="UniProtKB-ARBA"/>
</dbReference>
<dbReference type="InterPro" id="IPR000152">
    <property type="entry name" value="EGF-type_Asp/Asn_hydroxyl_site"/>
</dbReference>